<evidence type="ECO:0000313" key="2">
    <source>
        <dbReference type="Proteomes" id="UP001430455"/>
    </source>
</evidence>
<dbReference type="InterPro" id="IPR036388">
    <property type="entry name" value="WH-like_DNA-bd_sf"/>
</dbReference>
<dbReference type="AlphaFoldDB" id="A0AAW4PHG6"/>
<dbReference type="RefSeq" id="WP_220581480.1">
    <property type="nucleotide sequence ID" value="NZ_RKLT01000011.1"/>
</dbReference>
<accession>A0AAW4PHG6</accession>
<proteinExistence type="predicted"/>
<reference evidence="1 2" key="1">
    <citation type="submission" date="2021-06" db="EMBL/GenBank/DDBJ databases">
        <title>Halomicroarcula sp. a new haloarchaeum isolated from saline soil.</title>
        <authorList>
            <person name="Duran-Viseras A."/>
            <person name="Sanchez-Porro C."/>
            <person name="Ventosa A."/>
        </authorList>
    </citation>
    <scope>NUCLEOTIDE SEQUENCE [LARGE SCALE GENOMIC DNA]</scope>
    <source>
        <strain evidence="1 2">F27</strain>
    </source>
</reference>
<dbReference type="Proteomes" id="UP001430455">
    <property type="component" value="Unassembled WGS sequence"/>
</dbReference>
<dbReference type="Gene3D" id="1.10.10.10">
    <property type="entry name" value="Winged helix-like DNA-binding domain superfamily/Winged helix DNA-binding domain"/>
    <property type="match status" value="1"/>
</dbReference>
<keyword evidence="2" id="KW-1185">Reference proteome</keyword>
<protein>
    <submittedName>
        <fullName evidence="1">Winged helix-turn-helix domain-containing protein</fullName>
    </submittedName>
</protein>
<organism evidence="1 2">
    <name type="scientific">Haloarcula nitratireducens</name>
    <dbReference type="NCBI Taxonomy" id="2487749"/>
    <lineage>
        <taxon>Archaea</taxon>
        <taxon>Methanobacteriati</taxon>
        <taxon>Methanobacteriota</taxon>
        <taxon>Stenosarchaea group</taxon>
        <taxon>Halobacteria</taxon>
        <taxon>Halobacteriales</taxon>
        <taxon>Haloarculaceae</taxon>
        <taxon>Haloarcula</taxon>
    </lineage>
</organism>
<gene>
    <name evidence="1" type="ORF">EGH23_18590</name>
</gene>
<name>A0AAW4PHG6_9EURY</name>
<sequence>MEQKSNPPDGQSMSVAELPPSSKLVFKILQYEGELTQKQIAEKAILSPRTVRSAVTRLEEADEIVSWTKCGDARKKIYTITNETQEKTADAYPFPQ</sequence>
<evidence type="ECO:0000313" key="1">
    <source>
        <dbReference type="EMBL" id="MBX0296890.1"/>
    </source>
</evidence>
<dbReference type="EMBL" id="RKLT01000011">
    <property type="protein sequence ID" value="MBX0296890.1"/>
    <property type="molecule type" value="Genomic_DNA"/>
</dbReference>
<dbReference type="InterPro" id="IPR036390">
    <property type="entry name" value="WH_DNA-bd_sf"/>
</dbReference>
<dbReference type="SUPFAM" id="SSF46785">
    <property type="entry name" value="Winged helix' DNA-binding domain"/>
    <property type="match status" value="1"/>
</dbReference>
<dbReference type="Pfam" id="PF13412">
    <property type="entry name" value="HTH_24"/>
    <property type="match status" value="1"/>
</dbReference>
<comment type="caution">
    <text evidence="1">The sequence shown here is derived from an EMBL/GenBank/DDBJ whole genome shotgun (WGS) entry which is preliminary data.</text>
</comment>